<accession>A0AAV8UR96</accession>
<dbReference type="AlphaFoldDB" id="A0AAV8UR96"/>
<comment type="caution">
    <text evidence="2">The sequence shown here is derived from an EMBL/GenBank/DDBJ whole genome shotgun (WGS) entry which is preliminary data.</text>
</comment>
<dbReference type="EMBL" id="JAMWBK010000008">
    <property type="protein sequence ID" value="KAJ8903116.1"/>
    <property type="molecule type" value="Genomic_DNA"/>
</dbReference>
<reference evidence="2 3" key="1">
    <citation type="journal article" date="2023" name="Nat. Commun.">
        <title>Origin of minicircular mitochondrial genomes in red algae.</title>
        <authorList>
            <person name="Lee Y."/>
            <person name="Cho C.H."/>
            <person name="Lee Y.M."/>
            <person name="Park S.I."/>
            <person name="Yang J.H."/>
            <person name="West J.A."/>
            <person name="Bhattacharya D."/>
            <person name="Yoon H.S."/>
        </authorList>
    </citation>
    <scope>NUCLEOTIDE SEQUENCE [LARGE SCALE GENOMIC DNA]</scope>
    <source>
        <strain evidence="2 3">CCMP1338</strain>
        <tissue evidence="2">Whole cell</tissue>
    </source>
</reference>
<keyword evidence="3" id="KW-1185">Reference proteome</keyword>
<dbReference type="InterPro" id="IPR011049">
    <property type="entry name" value="Serralysin-like_metalloprot_C"/>
</dbReference>
<dbReference type="Proteomes" id="UP001157974">
    <property type="component" value="Unassembled WGS sequence"/>
</dbReference>
<sequence length="329" mass="35958">MSWRWVVVLVGILHLVWGDTIDDTCASFALPDPSGILPNGAPSRVETRVLWGESYCRKLTLGELDGKTPKLCVRNQNPKDQLPTGCVRLTLRHVNPGIIKKMRVGIHPDCNNIPIDNKYRFQRRRSITKPGGRGGNIRSISICFDDIPATETCCETKQCLVFEAVLEIAGASAKVTTEDDACNSEEGCPYSIDCPNLIDQPISELPGYSTKLWYGTDSNDVIILPVDTDYPSNIRLYGGDNVVIGSSGPESVGQFDNSGKNTLFLKDGNDTVFTGTNSGEDIAYLGKGDDELSSYYGDGVPDKFYGGRGNDEYVGDFDESDILKGFETS</sequence>
<evidence type="ECO:0000256" key="1">
    <source>
        <dbReference type="SAM" id="SignalP"/>
    </source>
</evidence>
<proteinExistence type="predicted"/>
<protein>
    <submittedName>
        <fullName evidence="2">Uncharacterized protein</fullName>
    </submittedName>
</protein>
<evidence type="ECO:0000313" key="2">
    <source>
        <dbReference type="EMBL" id="KAJ8903116.1"/>
    </source>
</evidence>
<feature type="signal peptide" evidence="1">
    <location>
        <begin position="1"/>
        <end position="18"/>
    </location>
</feature>
<organism evidence="2 3">
    <name type="scientific">Rhodosorus marinus</name>
    <dbReference type="NCBI Taxonomy" id="101924"/>
    <lineage>
        <taxon>Eukaryota</taxon>
        <taxon>Rhodophyta</taxon>
        <taxon>Stylonematophyceae</taxon>
        <taxon>Stylonematales</taxon>
        <taxon>Stylonemataceae</taxon>
        <taxon>Rhodosorus</taxon>
    </lineage>
</organism>
<feature type="chain" id="PRO_5043967436" evidence="1">
    <location>
        <begin position="19"/>
        <end position="329"/>
    </location>
</feature>
<keyword evidence="1" id="KW-0732">Signal</keyword>
<name>A0AAV8UR96_9RHOD</name>
<dbReference type="SUPFAM" id="SSF51120">
    <property type="entry name" value="beta-Roll"/>
    <property type="match status" value="1"/>
</dbReference>
<evidence type="ECO:0000313" key="3">
    <source>
        <dbReference type="Proteomes" id="UP001157974"/>
    </source>
</evidence>
<gene>
    <name evidence="2" type="ORF">NDN08_006431</name>
</gene>